<sequence>MIKKNLSSQIPEYEYGNIIVTTNNIKNIDDWEIYYEYELLQMYSITRDTFNKNYPENNVNWDSEHIFRNFVKLMYHCSSKNVPKYI</sequence>
<name>A0A6C0CZ85_9ZZZZ</name>
<proteinExistence type="predicted"/>
<dbReference type="AlphaFoldDB" id="A0A6C0CZ85"/>
<evidence type="ECO:0000313" key="1">
    <source>
        <dbReference type="EMBL" id="QHT09631.1"/>
    </source>
</evidence>
<protein>
    <submittedName>
        <fullName evidence="1">Uncharacterized protein</fullName>
    </submittedName>
</protein>
<accession>A0A6C0CZ85</accession>
<organism evidence="1">
    <name type="scientific">viral metagenome</name>
    <dbReference type="NCBI Taxonomy" id="1070528"/>
    <lineage>
        <taxon>unclassified sequences</taxon>
        <taxon>metagenomes</taxon>
        <taxon>organismal metagenomes</taxon>
    </lineage>
</organism>
<dbReference type="EMBL" id="MN739513">
    <property type="protein sequence ID" value="QHT09631.1"/>
    <property type="molecule type" value="Genomic_DNA"/>
</dbReference>
<reference evidence="1" key="1">
    <citation type="journal article" date="2020" name="Nature">
        <title>Giant virus diversity and host interactions through global metagenomics.</title>
        <authorList>
            <person name="Schulz F."/>
            <person name="Roux S."/>
            <person name="Paez-Espino D."/>
            <person name="Jungbluth S."/>
            <person name="Walsh D.A."/>
            <person name="Denef V.J."/>
            <person name="McMahon K.D."/>
            <person name="Konstantinidis K.T."/>
            <person name="Eloe-Fadrosh E.A."/>
            <person name="Kyrpides N.C."/>
            <person name="Woyke T."/>
        </authorList>
    </citation>
    <scope>NUCLEOTIDE SEQUENCE</scope>
    <source>
        <strain evidence="1">GVMAG-M-3300023174-102</strain>
    </source>
</reference>